<feature type="compositionally biased region" description="Basic residues" evidence="1">
    <location>
        <begin position="1"/>
        <end position="10"/>
    </location>
</feature>
<feature type="compositionally biased region" description="Low complexity" evidence="1">
    <location>
        <begin position="11"/>
        <end position="21"/>
    </location>
</feature>
<keyword evidence="3" id="KW-1185">Reference proteome</keyword>
<dbReference type="Proteomes" id="UP001497516">
    <property type="component" value="Chromosome 10"/>
</dbReference>
<protein>
    <submittedName>
        <fullName evidence="2">Uncharacterized protein</fullName>
    </submittedName>
</protein>
<dbReference type="AlphaFoldDB" id="A0AAV2CXP3"/>
<name>A0AAV2CXP3_9ROSI</name>
<evidence type="ECO:0000313" key="2">
    <source>
        <dbReference type="EMBL" id="CAL1360605.1"/>
    </source>
</evidence>
<feature type="region of interest" description="Disordered" evidence="1">
    <location>
        <begin position="52"/>
        <end position="123"/>
    </location>
</feature>
<evidence type="ECO:0000256" key="1">
    <source>
        <dbReference type="SAM" id="MobiDB-lite"/>
    </source>
</evidence>
<reference evidence="2 3" key="1">
    <citation type="submission" date="2024-04" db="EMBL/GenBank/DDBJ databases">
        <authorList>
            <person name="Fracassetti M."/>
        </authorList>
    </citation>
    <scope>NUCLEOTIDE SEQUENCE [LARGE SCALE GENOMIC DNA]</scope>
</reference>
<dbReference type="EMBL" id="OZ034814">
    <property type="protein sequence ID" value="CAL1360605.1"/>
    <property type="molecule type" value="Genomic_DNA"/>
</dbReference>
<evidence type="ECO:0000313" key="3">
    <source>
        <dbReference type="Proteomes" id="UP001497516"/>
    </source>
</evidence>
<accession>A0AAV2CXP3</accession>
<proteinExistence type="predicted"/>
<feature type="compositionally biased region" description="Basic and acidic residues" evidence="1">
    <location>
        <begin position="64"/>
        <end position="77"/>
    </location>
</feature>
<organism evidence="2 3">
    <name type="scientific">Linum trigynum</name>
    <dbReference type="NCBI Taxonomy" id="586398"/>
    <lineage>
        <taxon>Eukaryota</taxon>
        <taxon>Viridiplantae</taxon>
        <taxon>Streptophyta</taxon>
        <taxon>Embryophyta</taxon>
        <taxon>Tracheophyta</taxon>
        <taxon>Spermatophyta</taxon>
        <taxon>Magnoliopsida</taxon>
        <taxon>eudicotyledons</taxon>
        <taxon>Gunneridae</taxon>
        <taxon>Pentapetalae</taxon>
        <taxon>rosids</taxon>
        <taxon>fabids</taxon>
        <taxon>Malpighiales</taxon>
        <taxon>Linaceae</taxon>
        <taxon>Linum</taxon>
    </lineage>
</organism>
<feature type="region of interest" description="Disordered" evidence="1">
    <location>
        <begin position="1"/>
        <end position="34"/>
    </location>
</feature>
<gene>
    <name evidence="2" type="ORF">LTRI10_LOCUS8030</name>
</gene>
<sequence length="123" mass="13669">MSSARRRRMSSSRQRQTIMSRPTPASGWGKKYDLLGNDNTPESFSWRLLQQRLRRSPSKPAATCERREGQAGHDGGRKRGSRWWGVVGGVGGREVVGSDRGGGLGRKGRRQFGDGRRCTLVRG</sequence>
<feature type="compositionally biased region" description="Gly residues" evidence="1">
    <location>
        <begin position="86"/>
        <end position="105"/>
    </location>
</feature>